<accession>A0A401YEI8</accession>
<organism evidence="1 2">
    <name type="scientific">Embleya hyalina</name>
    <dbReference type="NCBI Taxonomy" id="516124"/>
    <lineage>
        <taxon>Bacteria</taxon>
        <taxon>Bacillati</taxon>
        <taxon>Actinomycetota</taxon>
        <taxon>Actinomycetes</taxon>
        <taxon>Kitasatosporales</taxon>
        <taxon>Streptomycetaceae</taxon>
        <taxon>Embleya</taxon>
    </lineage>
</organism>
<sequence length="76" mass="7708">MVVIAVLLAALAVVVVALTVVVSRRAACRTTTVEGLATERAHTVDARAVGGIWGVHGAGAETTAGLTAPESTRTFH</sequence>
<dbReference type="AlphaFoldDB" id="A0A401YEI8"/>
<comment type="caution">
    <text evidence="1">The sequence shown here is derived from an EMBL/GenBank/DDBJ whole genome shotgun (WGS) entry which is preliminary data.</text>
</comment>
<dbReference type="EMBL" id="BIFH01000013">
    <property type="protein sequence ID" value="GCD93023.1"/>
    <property type="molecule type" value="Genomic_DNA"/>
</dbReference>
<evidence type="ECO:0000313" key="1">
    <source>
        <dbReference type="EMBL" id="GCD93023.1"/>
    </source>
</evidence>
<dbReference type="RefSeq" id="WP_126635313.1">
    <property type="nucleotide sequence ID" value="NZ_BIFH01000013.1"/>
</dbReference>
<reference evidence="1 2" key="1">
    <citation type="submission" date="2018-12" db="EMBL/GenBank/DDBJ databases">
        <title>Draft genome sequence of Embleya hyalina NBRC 13850T.</title>
        <authorList>
            <person name="Komaki H."/>
            <person name="Hosoyama A."/>
            <person name="Kimura A."/>
            <person name="Ichikawa N."/>
            <person name="Tamura T."/>
        </authorList>
    </citation>
    <scope>NUCLEOTIDE SEQUENCE [LARGE SCALE GENOMIC DNA]</scope>
    <source>
        <strain evidence="1 2">NBRC 13850</strain>
    </source>
</reference>
<evidence type="ECO:0000313" key="2">
    <source>
        <dbReference type="Proteomes" id="UP000286931"/>
    </source>
</evidence>
<proteinExistence type="predicted"/>
<keyword evidence="2" id="KW-1185">Reference proteome</keyword>
<name>A0A401YEI8_9ACTN</name>
<protein>
    <submittedName>
        <fullName evidence="1">Uncharacterized protein</fullName>
    </submittedName>
</protein>
<dbReference type="Proteomes" id="UP000286931">
    <property type="component" value="Unassembled WGS sequence"/>
</dbReference>
<gene>
    <name evidence="1" type="ORF">EHYA_00666</name>
</gene>